<dbReference type="PROSITE" id="PS01159">
    <property type="entry name" value="WW_DOMAIN_1"/>
    <property type="match status" value="1"/>
</dbReference>
<proteinExistence type="predicted"/>
<dbReference type="Proteomes" id="UP000537989">
    <property type="component" value="Unassembled WGS sequence"/>
</dbReference>
<feature type="region of interest" description="Disordered" evidence="1">
    <location>
        <begin position="510"/>
        <end position="542"/>
    </location>
</feature>
<feature type="domain" description="WW" evidence="2">
    <location>
        <begin position="484"/>
        <end position="517"/>
    </location>
</feature>
<organism evidence="3 4">
    <name type="scientific">Fusarium austroamericanum</name>
    <dbReference type="NCBI Taxonomy" id="282268"/>
    <lineage>
        <taxon>Eukaryota</taxon>
        <taxon>Fungi</taxon>
        <taxon>Dikarya</taxon>
        <taxon>Ascomycota</taxon>
        <taxon>Pezizomycotina</taxon>
        <taxon>Sordariomycetes</taxon>
        <taxon>Hypocreomycetidae</taxon>
        <taxon>Hypocreales</taxon>
        <taxon>Nectriaceae</taxon>
        <taxon>Fusarium</taxon>
    </lineage>
</organism>
<accession>A0AAN5Z4X4</accession>
<feature type="domain" description="WW" evidence="2">
    <location>
        <begin position="451"/>
        <end position="484"/>
    </location>
</feature>
<dbReference type="SMART" id="SM00456">
    <property type="entry name" value="WW"/>
    <property type="match status" value="3"/>
</dbReference>
<dbReference type="InterPro" id="IPR036020">
    <property type="entry name" value="WW_dom_sf"/>
</dbReference>
<feature type="compositionally biased region" description="Low complexity" evidence="1">
    <location>
        <begin position="101"/>
        <end position="209"/>
    </location>
</feature>
<dbReference type="Pfam" id="PF00397">
    <property type="entry name" value="WW"/>
    <property type="match status" value="2"/>
</dbReference>
<feature type="compositionally biased region" description="Polar residues" evidence="1">
    <location>
        <begin position="235"/>
        <end position="248"/>
    </location>
</feature>
<protein>
    <recommendedName>
        <fullName evidence="2">WW domain-containing protein</fullName>
    </recommendedName>
</protein>
<dbReference type="AlphaFoldDB" id="A0AAN5Z4X4"/>
<reference evidence="3 4" key="1">
    <citation type="submission" date="2020-02" db="EMBL/GenBank/DDBJ databases">
        <title>Identification and distribution of gene clusters putatively required for synthesis of sphingolipid metabolism inhibitors in phylogenetically diverse species of the filamentous fungus Fusarium.</title>
        <authorList>
            <person name="Kim H.-S."/>
            <person name="Busman M."/>
            <person name="Brown D.W."/>
            <person name="Divon H."/>
            <person name="Uhlig S."/>
            <person name="Proctor R.H."/>
        </authorList>
    </citation>
    <scope>NUCLEOTIDE SEQUENCE [LARGE SCALE GENOMIC DNA]</scope>
    <source>
        <strain evidence="3 4">NRRL 2903</strain>
    </source>
</reference>
<evidence type="ECO:0000259" key="2">
    <source>
        <dbReference type="PROSITE" id="PS50020"/>
    </source>
</evidence>
<feature type="compositionally biased region" description="Low complexity" evidence="1">
    <location>
        <begin position="61"/>
        <end position="79"/>
    </location>
</feature>
<keyword evidence="4" id="KW-1185">Reference proteome</keyword>
<sequence length="959" mass="105938">MEPLRHANTMPPQGLTHQRSVARKPVGKPSAVPVSSPQTFSLAHRPAPQQQQQQYPSSGFPPHNQQQQIQPQVQKQRPQSYHPGQSHPGYPQQSPHQIHNVQPVIQPVQSIPQQQVQPAQHLPPQQQHQGQYSQQPHPQAFQHQQPHNQSPQQSQIQQQSPLMQQQVQTPPQQPPQQHVLPQHQVQAQHSQHPQQQLHQQSPILQQQTHQPPPQQQIPSQYPQQQPFSPIPSTPNIANQTAPSTLANAPQTPQPQPQPQPQTTPASPTPQVHLNDPGHANIGSFVVDHGRPASIGSSPGIATPATTIASVASPSPIATPAWDPASPPPIQQTPTVEVRRTSTGQPKLCNHCRKGIPLNVSVYTCLICSTANIATSFCVWCFTSNAVNTSHSHDKSYYATESDPRVQSSVQDAATHMWTIRKNVSGRLWYTHNTTGIKTHLKPTTAALSGFSGLPPGWDERRTPDGRTFYFNKRMGTSAWTKPANSLPEGWKELRTPDAVPFYVNEQLGLSTWDRPGQQPKQGNKVVIRRRPGPGQPMTSQNVGDNLLSATINAARLTGQGVESASRQVGKLGKRKNWRKLGRMLNQVNGMTGDNSGSDGEYNDYNDNDNSGFGFGDDSGGFQDQQQGQFQQSFDSSFLDQSQQSFDLGDSQQQAMFQQPACEQQTTFEYSVQSDQPGYDMSTFEQQPGQFSITTEVSYTTAEPQPTFEQQSFEPQQDQFVQTYEQQSSFEIQQQTTFEPMPTQDSTVIDPCQQAQPFEPVPTVQQIDCPPPVLPQETYVQPTPQPMYQPELQQTYSTQQYTYDPTQAPQMTQQQVTVTYQVPTYATEPAQPFILQSQAAEPVYPIYIPNNQPEIITSDAHLVEVPGTDDTTLILNSGYGGNDILAGTSLAAEQNTLATQVPQDPVVNVTMQQSQSPVVETTYSPAPAVQPTAGKTETVVSVDAVPVDNFNTAERCNQLI</sequence>
<feature type="region of interest" description="Disordered" evidence="1">
    <location>
        <begin position="1"/>
        <end position="300"/>
    </location>
</feature>
<feature type="compositionally biased region" description="Pro residues" evidence="1">
    <location>
        <begin position="251"/>
        <end position="261"/>
    </location>
</feature>
<name>A0AAN5Z4X4_FUSAU</name>
<feature type="compositionally biased region" description="Polar residues" evidence="1">
    <location>
        <begin position="586"/>
        <end position="595"/>
    </location>
</feature>
<comment type="caution">
    <text evidence="3">The sequence shown here is derived from an EMBL/GenBank/DDBJ whole genome shotgun (WGS) entry which is preliminary data.</text>
</comment>
<dbReference type="InterPro" id="IPR001202">
    <property type="entry name" value="WW_dom"/>
</dbReference>
<dbReference type="EMBL" id="JAAMOD010000265">
    <property type="protein sequence ID" value="KAF5233023.1"/>
    <property type="molecule type" value="Genomic_DNA"/>
</dbReference>
<gene>
    <name evidence="3" type="ORF">FAUST_8386</name>
</gene>
<feature type="compositionally biased region" description="Low complexity" evidence="1">
    <location>
        <begin position="216"/>
        <end position="227"/>
    </location>
</feature>
<evidence type="ECO:0000313" key="4">
    <source>
        <dbReference type="Proteomes" id="UP000537989"/>
    </source>
</evidence>
<dbReference type="SUPFAM" id="SSF51045">
    <property type="entry name" value="WW domain"/>
    <property type="match status" value="2"/>
</dbReference>
<evidence type="ECO:0000313" key="3">
    <source>
        <dbReference type="EMBL" id="KAF5233023.1"/>
    </source>
</evidence>
<evidence type="ECO:0000256" key="1">
    <source>
        <dbReference type="SAM" id="MobiDB-lite"/>
    </source>
</evidence>
<dbReference type="PROSITE" id="PS50020">
    <property type="entry name" value="WW_DOMAIN_2"/>
    <property type="match status" value="2"/>
</dbReference>
<feature type="region of interest" description="Disordered" evidence="1">
    <location>
        <begin position="586"/>
        <end position="627"/>
    </location>
</feature>
<dbReference type="Gene3D" id="2.20.70.10">
    <property type="match status" value="2"/>
</dbReference>
<dbReference type="CDD" id="cd00201">
    <property type="entry name" value="WW"/>
    <property type="match status" value="2"/>
</dbReference>
<feature type="compositionally biased region" description="Polar residues" evidence="1">
    <location>
        <begin position="91"/>
        <end position="100"/>
    </location>
</feature>